<dbReference type="EMBL" id="BHVY01000002">
    <property type="protein sequence ID" value="GIJ83649.1"/>
    <property type="molecule type" value="Genomic_DNA"/>
</dbReference>
<evidence type="ECO:0000313" key="2">
    <source>
        <dbReference type="EMBL" id="GIJ83649.1"/>
    </source>
</evidence>
<comment type="caution">
    <text evidence="2">The sequence shown here is derived from an EMBL/GenBank/DDBJ whole genome shotgun (WGS) entry which is preliminary data.</text>
</comment>
<accession>A0A9P3EQ97</accession>
<dbReference type="OrthoDB" id="5401170at2759"/>
<dbReference type="RefSeq" id="XP_043154396.1">
    <property type="nucleotide sequence ID" value="XM_043298461.1"/>
</dbReference>
<feature type="compositionally biased region" description="Basic and acidic residues" evidence="1">
    <location>
        <begin position="84"/>
        <end position="96"/>
    </location>
</feature>
<proteinExistence type="predicted"/>
<evidence type="ECO:0000313" key="3">
    <source>
        <dbReference type="Proteomes" id="UP001043456"/>
    </source>
</evidence>
<dbReference type="AlphaFoldDB" id="A0A9P3EQ97"/>
<feature type="region of interest" description="Disordered" evidence="1">
    <location>
        <begin position="73"/>
        <end position="96"/>
    </location>
</feature>
<reference evidence="2 3" key="1">
    <citation type="submission" date="2018-10" db="EMBL/GenBank/DDBJ databases">
        <title>Pan-genome distribution and transcriptional activeness of fungal secondary metabolism genes in Aspergillus section Fumigati.</title>
        <authorList>
            <person name="Takahashi H."/>
            <person name="Umemura M."/>
            <person name="Ninomiya A."/>
            <person name="Kusuya Y."/>
            <person name="Urayama S."/>
            <person name="Shimizu M."/>
            <person name="Watanabe A."/>
            <person name="Kamei K."/>
            <person name="Yaguchi T."/>
            <person name="Hagiwara D."/>
        </authorList>
    </citation>
    <scope>NUCLEOTIDE SEQUENCE [LARGE SCALE GENOMIC DNA]</scope>
    <source>
        <strain evidence="2 3">IFM 55266</strain>
    </source>
</reference>
<sequence length="96" mass="11310">MDDTFFPDELWLNREIQFTSPSPSTWKLTVKIIESFSLLSQKEPEDYQDTSFDIYMQIPNKGTQALLPDMRRRQASGEAPNILQEEREAYERLAKH</sequence>
<gene>
    <name evidence="2" type="ORF">Asppvi_002479</name>
</gene>
<name>A0A9P3EQ97_9EURO</name>
<protein>
    <submittedName>
        <fullName evidence="2">Uncharacterized protein</fullName>
    </submittedName>
</protein>
<keyword evidence="3" id="KW-1185">Reference proteome</keyword>
<organism evidence="2 3">
    <name type="scientific">Aspergillus pseudoviridinutans</name>
    <dbReference type="NCBI Taxonomy" id="1517512"/>
    <lineage>
        <taxon>Eukaryota</taxon>
        <taxon>Fungi</taxon>
        <taxon>Dikarya</taxon>
        <taxon>Ascomycota</taxon>
        <taxon>Pezizomycotina</taxon>
        <taxon>Eurotiomycetes</taxon>
        <taxon>Eurotiomycetidae</taxon>
        <taxon>Eurotiales</taxon>
        <taxon>Aspergillaceae</taxon>
        <taxon>Aspergillus</taxon>
        <taxon>Aspergillus subgen. Fumigati</taxon>
    </lineage>
</organism>
<evidence type="ECO:0000256" key="1">
    <source>
        <dbReference type="SAM" id="MobiDB-lite"/>
    </source>
</evidence>
<dbReference type="GeneID" id="67001091"/>
<dbReference type="Proteomes" id="UP001043456">
    <property type="component" value="Unassembled WGS sequence"/>
</dbReference>